<feature type="region of interest" description="Disordered" evidence="1">
    <location>
        <begin position="68"/>
        <end position="168"/>
    </location>
</feature>
<dbReference type="GeneTree" id="ENSGT01010000223036"/>
<reference evidence="3" key="2">
    <citation type="submission" date="2025-08" db="UniProtKB">
        <authorList>
            <consortium name="Ensembl"/>
        </authorList>
    </citation>
    <scope>IDENTIFICATION</scope>
</reference>
<evidence type="ECO:0000256" key="2">
    <source>
        <dbReference type="SAM" id="SignalP"/>
    </source>
</evidence>
<accession>A0A4W5MLN7</accession>
<reference evidence="4" key="1">
    <citation type="submission" date="2018-06" db="EMBL/GenBank/DDBJ databases">
        <title>Genome assembly of Danube salmon.</title>
        <authorList>
            <person name="Macqueen D.J."/>
            <person name="Gundappa M.K."/>
        </authorList>
    </citation>
    <scope>NUCLEOTIDE SEQUENCE [LARGE SCALE GENOMIC DNA]</scope>
</reference>
<keyword evidence="2" id="KW-0732">Signal</keyword>
<keyword evidence="4" id="KW-1185">Reference proteome</keyword>
<proteinExistence type="predicted"/>
<dbReference type="Ensembl" id="ENSHHUT00000040241.1">
    <property type="protein sequence ID" value="ENSHHUP00000038718.1"/>
    <property type="gene ID" value="ENSHHUG00000024126.1"/>
</dbReference>
<organism evidence="3 4">
    <name type="scientific">Hucho hucho</name>
    <name type="common">huchen</name>
    <dbReference type="NCBI Taxonomy" id="62062"/>
    <lineage>
        <taxon>Eukaryota</taxon>
        <taxon>Metazoa</taxon>
        <taxon>Chordata</taxon>
        <taxon>Craniata</taxon>
        <taxon>Vertebrata</taxon>
        <taxon>Euteleostomi</taxon>
        <taxon>Actinopterygii</taxon>
        <taxon>Neopterygii</taxon>
        <taxon>Teleostei</taxon>
        <taxon>Protacanthopterygii</taxon>
        <taxon>Salmoniformes</taxon>
        <taxon>Salmonidae</taxon>
        <taxon>Salmoninae</taxon>
        <taxon>Hucho</taxon>
    </lineage>
</organism>
<reference evidence="3" key="3">
    <citation type="submission" date="2025-09" db="UniProtKB">
        <authorList>
            <consortium name="Ensembl"/>
        </authorList>
    </citation>
    <scope>IDENTIFICATION</scope>
</reference>
<dbReference type="Proteomes" id="UP000314982">
    <property type="component" value="Unassembled WGS sequence"/>
</dbReference>
<sequence>IIMGGVRELLLFVMTVGVVKVSCYPVGKSQKEDQVSLQRRLGELSSNEVSNVHALALLRSIGSDAKQAREAATGPSGDAAAEAATGPSGDAAAEAATGPSGDAAAEAATGPSGDAAAEAATGPSGDAAAEAATGPSGDAAAEAATGPSGDAAAEAATGPSPISSPSVWGVGLHMPVKIQTLLG</sequence>
<protein>
    <submittedName>
        <fullName evidence="3">Uncharacterized protein</fullName>
    </submittedName>
</protein>
<name>A0A4W5MLN7_9TELE</name>
<evidence type="ECO:0000313" key="3">
    <source>
        <dbReference type="Ensembl" id="ENSHHUP00000038718.1"/>
    </source>
</evidence>
<evidence type="ECO:0000256" key="1">
    <source>
        <dbReference type="SAM" id="MobiDB-lite"/>
    </source>
</evidence>
<feature type="signal peptide" evidence="2">
    <location>
        <begin position="1"/>
        <end position="23"/>
    </location>
</feature>
<dbReference type="STRING" id="62062.ENSHHUP00000038718"/>
<dbReference type="AlphaFoldDB" id="A0A4W5MLN7"/>
<feature type="chain" id="PRO_5021456724" evidence="2">
    <location>
        <begin position="24"/>
        <end position="183"/>
    </location>
</feature>
<evidence type="ECO:0000313" key="4">
    <source>
        <dbReference type="Proteomes" id="UP000314982"/>
    </source>
</evidence>